<organism evidence="2 3">
    <name type="scientific">Pirellulimonas nuda</name>
    <dbReference type="NCBI Taxonomy" id="2528009"/>
    <lineage>
        <taxon>Bacteria</taxon>
        <taxon>Pseudomonadati</taxon>
        <taxon>Planctomycetota</taxon>
        <taxon>Planctomycetia</taxon>
        <taxon>Pirellulales</taxon>
        <taxon>Lacipirellulaceae</taxon>
        <taxon>Pirellulimonas</taxon>
    </lineage>
</organism>
<reference evidence="2 3" key="1">
    <citation type="submission" date="2019-02" db="EMBL/GenBank/DDBJ databases">
        <title>Deep-cultivation of Planctomycetes and their phenomic and genomic characterization uncovers novel biology.</title>
        <authorList>
            <person name="Wiegand S."/>
            <person name="Jogler M."/>
            <person name="Boedeker C."/>
            <person name="Pinto D."/>
            <person name="Vollmers J."/>
            <person name="Rivas-Marin E."/>
            <person name="Kohn T."/>
            <person name="Peeters S.H."/>
            <person name="Heuer A."/>
            <person name="Rast P."/>
            <person name="Oberbeckmann S."/>
            <person name="Bunk B."/>
            <person name="Jeske O."/>
            <person name="Meyerdierks A."/>
            <person name="Storesund J.E."/>
            <person name="Kallscheuer N."/>
            <person name="Luecker S."/>
            <person name="Lage O.M."/>
            <person name="Pohl T."/>
            <person name="Merkel B.J."/>
            <person name="Hornburger P."/>
            <person name="Mueller R.-W."/>
            <person name="Bruemmer F."/>
            <person name="Labrenz M."/>
            <person name="Spormann A.M."/>
            <person name="Op den Camp H."/>
            <person name="Overmann J."/>
            <person name="Amann R."/>
            <person name="Jetten M.S.M."/>
            <person name="Mascher T."/>
            <person name="Medema M.H."/>
            <person name="Devos D.P."/>
            <person name="Kaster A.-K."/>
            <person name="Ovreas L."/>
            <person name="Rohde M."/>
            <person name="Galperin M.Y."/>
            <person name="Jogler C."/>
        </authorList>
    </citation>
    <scope>NUCLEOTIDE SEQUENCE [LARGE SCALE GENOMIC DNA]</scope>
    <source>
        <strain evidence="2 3">Pla175</strain>
    </source>
</reference>
<evidence type="ECO:0000313" key="2">
    <source>
        <dbReference type="EMBL" id="QDU87468.1"/>
    </source>
</evidence>
<evidence type="ECO:0008006" key="4">
    <source>
        <dbReference type="Google" id="ProtNLM"/>
    </source>
</evidence>
<evidence type="ECO:0000256" key="1">
    <source>
        <dbReference type="SAM" id="SignalP"/>
    </source>
</evidence>
<accession>A0A518D7K8</accession>
<dbReference type="SUPFAM" id="SSF75005">
    <property type="entry name" value="Arabinanase/levansucrase/invertase"/>
    <property type="match status" value="1"/>
</dbReference>
<keyword evidence="3" id="KW-1185">Reference proteome</keyword>
<gene>
    <name evidence="2" type="ORF">Pla175_08300</name>
</gene>
<protein>
    <recommendedName>
        <fullName evidence="4">DUF4185 domain-containing protein</fullName>
    </recommendedName>
</protein>
<sequence precursor="true">MVKQLLAVLALWLAGPACALQPCRIEVVDAENGWPVPLVELTTTHNVRFVTDNAGVVAFDLPELMGVETWLSVEGSGYSVAEDGFGYRGVRLTPRPGETRTVRVDRALPAKRLGRITGAGLFAESQKLGRELDWREQRVVGCDSVQNALHNGRLYWGWGDTALPGYPLGLFHMTGATTAARPLGSFEPPVRLRYDYVADQRGAPRAVAPLPGDGPTWLGGYASLPDAQGKNHLVACYAKIRPPLEAYETGLCVWNQQNQVFEKLRRLWTKSEAEPTPPPAPTGHAALWRDPSGADLLLFGDPLPSLSCPASFEAWSDPATWKILEPQVAVATRAGGQRVNPHRGAIAYSGYRQKWVAVFTQQGGEASLLGEIWYAEADSPLGPWGDAVHVATHPNYTFYNPQLHPEFTGPESPVLLFEGTYTHTFSGNPRPTARHDYNQVLYRLDLDELAAGGK</sequence>
<feature type="signal peptide" evidence="1">
    <location>
        <begin position="1"/>
        <end position="19"/>
    </location>
</feature>
<proteinExistence type="predicted"/>
<dbReference type="InterPro" id="IPR023296">
    <property type="entry name" value="Glyco_hydro_beta-prop_sf"/>
</dbReference>
<dbReference type="KEGG" id="pnd:Pla175_08300"/>
<keyword evidence="1" id="KW-0732">Signal</keyword>
<dbReference type="EMBL" id="CP036291">
    <property type="protein sequence ID" value="QDU87468.1"/>
    <property type="molecule type" value="Genomic_DNA"/>
</dbReference>
<name>A0A518D7K8_9BACT</name>
<feature type="chain" id="PRO_5021892477" description="DUF4185 domain-containing protein" evidence="1">
    <location>
        <begin position="20"/>
        <end position="454"/>
    </location>
</feature>
<dbReference type="Proteomes" id="UP000317429">
    <property type="component" value="Chromosome"/>
</dbReference>
<dbReference type="RefSeq" id="WP_197527257.1">
    <property type="nucleotide sequence ID" value="NZ_CP036291.1"/>
</dbReference>
<evidence type="ECO:0000313" key="3">
    <source>
        <dbReference type="Proteomes" id="UP000317429"/>
    </source>
</evidence>
<dbReference type="AlphaFoldDB" id="A0A518D7K8"/>